<reference evidence="8" key="1">
    <citation type="submission" date="2022-07" db="EMBL/GenBank/DDBJ databases">
        <title>Enhanced cultured diversity of the mouse gut microbiota enables custom-made synthetic communities.</title>
        <authorList>
            <person name="Afrizal A."/>
        </authorList>
    </citation>
    <scope>NUCLEOTIDE SEQUENCE</scope>
    <source>
        <strain evidence="8">DSM 28593</strain>
    </source>
</reference>
<dbReference type="GO" id="GO:0006508">
    <property type="term" value="P:proteolysis"/>
    <property type="evidence" value="ECO:0007669"/>
    <property type="project" value="UniProtKB-KW"/>
</dbReference>
<keyword evidence="2" id="KW-0645">Protease</keyword>
<evidence type="ECO:0000313" key="9">
    <source>
        <dbReference type="Proteomes" id="UP001205748"/>
    </source>
</evidence>
<dbReference type="Proteomes" id="UP001205748">
    <property type="component" value="Unassembled WGS sequence"/>
</dbReference>
<evidence type="ECO:0000259" key="7">
    <source>
        <dbReference type="PROSITE" id="PS51935"/>
    </source>
</evidence>
<comment type="similarity">
    <text evidence="1">Belongs to the peptidase C40 family.</text>
</comment>
<feature type="domain" description="NlpC/P60" evidence="7">
    <location>
        <begin position="299"/>
        <end position="424"/>
    </location>
</feature>
<dbReference type="Gene3D" id="3.90.1720.10">
    <property type="entry name" value="endopeptidase domain like (from Nostoc punctiforme)"/>
    <property type="match status" value="1"/>
</dbReference>
<evidence type="ECO:0000313" key="8">
    <source>
        <dbReference type="EMBL" id="MCR1898724.1"/>
    </source>
</evidence>
<dbReference type="Pfam" id="PF01471">
    <property type="entry name" value="PG_binding_1"/>
    <property type="match status" value="3"/>
</dbReference>
<dbReference type="SUPFAM" id="SSF54001">
    <property type="entry name" value="Cysteine proteinases"/>
    <property type="match status" value="1"/>
</dbReference>
<dbReference type="InterPro" id="IPR036365">
    <property type="entry name" value="PGBD-like_sf"/>
</dbReference>
<evidence type="ECO:0000256" key="3">
    <source>
        <dbReference type="ARBA" id="ARBA00022801"/>
    </source>
</evidence>
<dbReference type="Pfam" id="PF00877">
    <property type="entry name" value="NLPC_P60"/>
    <property type="match status" value="1"/>
</dbReference>
<evidence type="ECO:0000256" key="6">
    <source>
        <dbReference type="SAM" id="SignalP"/>
    </source>
</evidence>
<evidence type="ECO:0000256" key="1">
    <source>
        <dbReference type="ARBA" id="ARBA00007074"/>
    </source>
</evidence>
<gene>
    <name evidence="8" type="ORF">NSA47_06925</name>
</gene>
<dbReference type="PROSITE" id="PS51935">
    <property type="entry name" value="NLPC_P60"/>
    <property type="match status" value="1"/>
</dbReference>
<keyword evidence="4" id="KW-0788">Thiol protease</keyword>
<evidence type="ECO:0000256" key="2">
    <source>
        <dbReference type="ARBA" id="ARBA00022670"/>
    </source>
</evidence>
<dbReference type="GO" id="GO:0008234">
    <property type="term" value="F:cysteine-type peptidase activity"/>
    <property type="evidence" value="ECO:0007669"/>
    <property type="project" value="UniProtKB-KW"/>
</dbReference>
<dbReference type="PANTHER" id="PTHR47053:SF1">
    <property type="entry name" value="MUREIN DD-ENDOPEPTIDASE MEPH-RELATED"/>
    <property type="match status" value="1"/>
</dbReference>
<name>A0AAE3L2K0_9FIRM</name>
<dbReference type="EMBL" id="JANKAS010000005">
    <property type="protein sequence ID" value="MCR1898724.1"/>
    <property type="molecule type" value="Genomic_DNA"/>
</dbReference>
<keyword evidence="6" id="KW-0732">Signal</keyword>
<feature type="compositionally biased region" description="Low complexity" evidence="5">
    <location>
        <begin position="280"/>
        <end position="291"/>
    </location>
</feature>
<dbReference type="InterPro" id="IPR036366">
    <property type="entry name" value="PGBDSf"/>
</dbReference>
<feature type="chain" id="PRO_5042197604" evidence="6">
    <location>
        <begin position="31"/>
        <end position="424"/>
    </location>
</feature>
<dbReference type="RefSeq" id="WP_257530362.1">
    <property type="nucleotide sequence ID" value="NZ_JANKAS010000005.1"/>
</dbReference>
<dbReference type="InterPro" id="IPR051202">
    <property type="entry name" value="Peptidase_C40"/>
</dbReference>
<organism evidence="8 9">
    <name type="scientific">Irregularibacter muris</name>
    <dbReference type="NCBI Taxonomy" id="1796619"/>
    <lineage>
        <taxon>Bacteria</taxon>
        <taxon>Bacillati</taxon>
        <taxon>Bacillota</taxon>
        <taxon>Clostridia</taxon>
        <taxon>Eubacteriales</taxon>
        <taxon>Eubacteriaceae</taxon>
        <taxon>Irregularibacter</taxon>
    </lineage>
</organism>
<dbReference type="SUPFAM" id="SSF47090">
    <property type="entry name" value="PGBD-like"/>
    <property type="match status" value="3"/>
</dbReference>
<accession>A0AAE3L2K0</accession>
<feature type="signal peptide" evidence="6">
    <location>
        <begin position="1"/>
        <end position="30"/>
    </location>
</feature>
<dbReference type="Gene3D" id="1.10.101.10">
    <property type="entry name" value="PGBD-like superfamily/PGBD"/>
    <property type="match status" value="3"/>
</dbReference>
<comment type="caution">
    <text evidence="8">The sequence shown here is derived from an EMBL/GenBank/DDBJ whole genome shotgun (WGS) entry which is preliminary data.</text>
</comment>
<feature type="region of interest" description="Disordered" evidence="5">
    <location>
        <begin position="277"/>
        <end position="297"/>
    </location>
</feature>
<dbReference type="InterPro" id="IPR002477">
    <property type="entry name" value="Peptidoglycan-bd-like"/>
</dbReference>
<dbReference type="PANTHER" id="PTHR47053">
    <property type="entry name" value="MUREIN DD-ENDOPEPTIDASE MEPH-RELATED"/>
    <property type="match status" value="1"/>
</dbReference>
<dbReference type="InterPro" id="IPR000064">
    <property type="entry name" value="NLP_P60_dom"/>
</dbReference>
<keyword evidence="9" id="KW-1185">Reference proteome</keyword>
<proteinExistence type="inferred from homology"/>
<dbReference type="AlphaFoldDB" id="A0AAE3L2K0"/>
<keyword evidence="3" id="KW-0378">Hydrolase</keyword>
<evidence type="ECO:0000256" key="4">
    <source>
        <dbReference type="ARBA" id="ARBA00022807"/>
    </source>
</evidence>
<protein>
    <submittedName>
        <fullName evidence="8">Peptidoglycan-binding protein</fullName>
    </submittedName>
</protein>
<evidence type="ECO:0000256" key="5">
    <source>
        <dbReference type="SAM" id="MobiDB-lite"/>
    </source>
</evidence>
<dbReference type="InterPro" id="IPR038765">
    <property type="entry name" value="Papain-like_cys_pep_sf"/>
</dbReference>
<sequence>MTLKRNGFKSAVVAFTVAGMLSISAIPAYAALGDRVLKKGMTHGDVKVLQQHLKDLGFFSYKDTTTYFGDITRNAVMDFQKSKGLAVDGSFGPASFKALQTSIQPTNPGSSSSSVLNYSRPLRLGLSGADVHGLQEALKKLGYLNIANCTNYFGTQTQQAVKSFQAAQGLAVDGSFGPATYKALESALKGTNSNLKPTQPTNPAGTLTYNRLLKLGISGTDVNALQEALKKLGYLNIANCTNYFGAQTQQALRSFQQAQGIAVDGLAGPQTIQTINNALSGKGSSTSPSTPNRGDENRRILTSGIINTAKIYLNPKVPYVFGGSTTKGFDCSGYTQFVYKQNGISIPRTSELQANAGSYVSRANLQPGDLIIFSNTYRSGPSHTGIYLGDDQFIHSSSSNNGITISSLNTAYYRDHFSYGRRVY</sequence>